<feature type="region of interest" description="Disordered" evidence="1">
    <location>
        <begin position="39"/>
        <end position="103"/>
    </location>
</feature>
<dbReference type="Proteomes" id="UP001150879">
    <property type="component" value="Unassembled WGS sequence"/>
</dbReference>
<keyword evidence="4" id="KW-1185">Reference proteome</keyword>
<reference evidence="3" key="2">
    <citation type="journal article" date="2023" name="IMA Fungus">
        <title>Comparative genomic study of the Penicillium genus elucidates a diverse pangenome and 15 lateral gene transfer events.</title>
        <authorList>
            <person name="Petersen C."/>
            <person name="Sorensen T."/>
            <person name="Nielsen M.R."/>
            <person name="Sondergaard T.E."/>
            <person name="Sorensen J.L."/>
            <person name="Fitzpatrick D.A."/>
            <person name="Frisvad J.C."/>
            <person name="Nielsen K.L."/>
        </authorList>
    </citation>
    <scope>NUCLEOTIDE SEQUENCE</scope>
    <source>
        <strain evidence="3">IBT 16849</strain>
    </source>
</reference>
<feature type="signal peptide" evidence="2">
    <location>
        <begin position="1"/>
        <end position="19"/>
    </location>
</feature>
<keyword evidence="2" id="KW-0732">Signal</keyword>
<gene>
    <name evidence="3" type="ORF">N7472_008817</name>
</gene>
<comment type="caution">
    <text evidence="3">The sequence shown here is derived from an EMBL/GenBank/DDBJ whole genome shotgun (WGS) entry which is preliminary data.</text>
</comment>
<reference evidence="3" key="1">
    <citation type="submission" date="2022-11" db="EMBL/GenBank/DDBJ databases">
        <authorList>
            <person name="Petersen C."/>
        </authorList>
    </citation>
    <scope>NUCLEOTIDE SEQUENCE</scope>
    <source>
        <strain evidence="3">IBT 16849</strain>
    </source>
</reference>
<evidence type="ECO:0000313" key="3">
    <source>
        <dbReference type="EMBL" id="KAJ5189803.1"/>
    </source>
</evidence>
<dbReference type="OrthoDB" id="4369510at2759"/>
<dbReference type="AlphaFoldDB" id="A0A9W9M5N5"/>
<proteinExistence type="predicted"/>
<feature type="compositionally biased region" description="Low complexity" evidence="1">
    <location>
        <begin position="39"/>
        <end position="83"/>
    </location>
</feature>
<accession>A0A9W9M5N5</accession>
<protein>
    <submittedName>
        <fullName evidence="3">Uncharacterized protein</fullName>
    </submittedName>
</protein>
<name>A0A9W9M5N5_9EURO</name>
<feature type="chain" id="PRO_5040824655" evidence="2">
    <location>
        <begin position="20"/>
        <end position="130"/>
    </location>
</feature>
<evidence type="ECO:0000313" key="4">
    <source>
        <dbReference type="Proteomes" id="UP001150879"/>
    </source>
</evidence>
<sequence>MQFTKALLFLSALAPVAFATEAASAECITKTITLVPSGYTPPSSTPTPISTTETPSSTWTPVITSTPSSSATPSVSHIASSSTRLIKSTSTHAGETASPTPSLPATNAASVHLPGFMAAGAAAIAGLLMI</sequence>
<organism evidence="3 4">
    <name type="scientific">Penicillium cf. griseofulvum</name>
    <dbReference type="NCBI Taxonomy" id="2972120"/>
    <lineage>
        <taxon>Eukaryota</taxon>
        <taxon>Fungi</taxon>
        <taxon>Dikarya</taxon>
        <taxon>Ascomycota</taxon>
        <taxon>Pezizomycotina</taxon>
        <taxon>Eurotiomycetes</taxon>
        <taxon>Eurotiomycetidae</taxon>
        <taxon>Eurotiales</taxon>
        <taxon>Aspergillaceae</taxon>
        <taxon>Penicillium</taxon>
    </lineage>
</organism>
<feature type="compositionally biased region" description="Polar residues" evidence="1">
    <location>
        <begin position="84"/>
        <end position="103"/>
    </location>
</feature>
<evidence type="ECO:0000256" key="1">
    <source>
        <dbReference type="SAM" id="MobiDB-lite"/>
    </source>
</evidence>
<evidence type="ECO:0000256" key="2">
    <source>
        <dbReference type="SAM" id="SignalP"/>
    </source>
</evidence>
<dbReference type="EMBL" id="JAPQKP010000005">
    <property type="protein sequence ID" value="KAJ5189803.1"/>
    <property type="molecule type" value="Genomic_DNA"/>
</dbReference>